<keyword evidence="2" id="KW-0723">Serine/threonine-protein kinase</keyword>
<evidence type="ECO:0000256" key="4">
    <source>
        <dbReference type="ARBA" id="ARBA00047899"/>
    </source>
</evidence>
<dbReference type="PANTHER" id="PTHR13902">
    <property type="entry name" value="SERINE/THREONINE-PROTEIN KINASE WNK WITH NO LYSINE -RELATED"/>
    <property type="match status" value="1"/>
</dbReference>
<keyword evidence="3" id="KW-0418">Kinase</keyword>
<comment type="catalytic activity">
    <reaction evidence="4">
        <text>L-threonyl-[protein] + ATP = O-phospho-L-threonyl-[protein] + ADP + H(+)</text>
        <dbReference type="Rhea" id="RHEA:46608"/>
        <dbReference type="Rhea" id="RHEA-COMP:11060"/>
        <dbReference type="Rhea" id="RHEA-COMP:11605"/>
        <dbReference type="ChEBI" id="CHEBI:15378"/>
        <dbReference type="ChEBI" id="CHEBI:30013"/>
        <dbReference type="ChEBI" id="CHEBI:30616"/>
        <dbReference type="ChEBI" id="CHEBI:61977"/>
        <dbReference type="ChEBI" id="CHEBI:456216"/>
        <dbReference type="EC" id="2.7.11.1"/>
    </reaction>
</comment>
<organism evidence="7">
    <name type="scientific">Salix viminalis</name>
    <name type="common">Common osier</name>
    <name type="synonym">Basket willow</name>
    <dbReference type="NCBI Taxonomy" id="40686"/>
    <lineage>
        <taxon>Eukaryota</taxon>
        <taxon>Viridiplantae</taxon>
        <taxon>Streptophyta</taxon>
        <taxon>Embryophyta</taxon>
        <taxon>Tracheophyta</taxon>
        <taxon>Spermatophyta</taxon>
        <taxon>Magnoliopsida</taxon>
        <taxon>eudicotyledons</taxon>
        <taxon>Gunneridae</taxon>
        <taxon>Pentapetalae</taxon>
        <taxon>rosids</taxon>
        <taxon>fabids</taxon>
        <taxon>Malpighiales</taxon>
        <taxon>Salicaceae</taxon>
        <taxon>Saliceae</taxon>
        <taxon>Salix</taxon>
    </lineage>
</organism>
<evidence type="ECO:0000256" key="5">
    <source>
        <dbReference type="ARBA" id="ARBA00048679"/>
    </source>
</evidence>
<gene>
    <name evidence="7" type="ORF">SVIM_LOCUS99855</name>
</gene>
<keyword evidence="3" id="KW-0808">Transferase</keyword>
<sequence length="315" mass="34898">MCISLHLQGIKPASLRTVGHTQINEFIEKCLLPASERLSAKELLKRPFLQLEIPILEQIRDPLPVPNQFPISLSLPKSGPQFMDMDIDEKQLSESTCTGSNNGSPKSPVLEHQRAHKKNESGLMGMKNDDYSASLTLRISDLGGKDLDTAISVASEMVEQLELADHDVAFIAELIDSLQIMRNILPGWKPPSCGSSNVAIADDSYISDNPNNEISQFVCNSTPILADMEDQESQSSVVSEILVQGASSINNRTSEYYIMMEASKAQMDMLLGQSLGIHISIATDKDGYDDDRKMELDAVEARYHNWTVELTRMNE</sequence>
<evidence type="ECO:0000256" key="3">
    <source>
        <dbReference type="ARBA" id="ARBA00022777"/>
    </source>
</evidence>
<reference evidence="7" key="1">
    <citation type="submission" date="2019-03" db="EMBL/GenBank/DDBJ databases">
        <authorList>
            <person name="Mank J."/>
            <person name="Almeida P."/>
        </authorList>
    </citation>
    <scope>NUCLEOTIDE SEQUENCE</scope>
    <source>
        <strain evidence="7">78183</strain>
    </source>
</reference>
<feature type="region of interest" description="Disordered" evidence="6">
    <location>
        <begin position="93"/>
        <end position="125"/>
    </location>
</feature>
<evidence type="ECO:0000313" key="7">
    <source>
        <dbReference type="EMBL" id="VFU28960.1"/>
    </source>
</evidence>
<evidence type="ECO:0000256" key="2">
    <source>
        <dbReference type="ARBA" id="ARBA00022527"/>
    </source>
</evidence>
<dbReference type="AlphaFoldDB" id="A0A6N2KLW8"/>
<accession>A0A6N2KLW8</accession>
<dbReference type="InterPro" id="IPR050588">
    <property type="entry name" value="WNK_Ser-Thr_kinase"/>
</dbReference>
<name>A0A6N2KLW8_SALVM</name>
<dbReference type="GO" id="GO:0004674">
    <property type="term" value="F:protein serine/threonine kinase activity"/>
    <property type="evidence" value="ECO:0007669"/>
    <property type="project" value="UniProtKB-KW"/>
</dbReference>
<evidence type="ECO:0000256" key="1">
    <source>
        <dbReference type="ARBA" id="ARBA00012513"/>
    </source>
</evidence>
<comment type="catalytic activity">
    <reaction evidence="5">
        <text>L-seryl-[protein] + ATP = O-phospho-L-seryl-[protein] + ADP + H(+)</text>
        <dbReference type="Rhea" id="RHEA:17989"/>
        <dbReference type="Rhea" id="RHEA-COMP:9863"/>
        <dbReference type="Rhea" id="RHEA-COMP:11604"/>
        <dbReference type="ChEBI" id="CHEBI:15378"/>
        <dbReference type="ChEBI" id="CHEBI:29999"/>
        <dbReference type="ChEBI" id="CHEBI:30616"/>
        <dbReference type="ChEBI" id="CHEBI:83421"/>
        <dbReference type="ChEBI" id="CHEBI:456216"/>
        <dbReference type="EC" id="2.7.11.1"/>
    </reaction>
</comment>
<dbReference type="EMBL" id="CAADRP010000469">
    <property type="protein sequence ID" value="VFU28960.1"/>
    <property type="molecule type" value="Genomic_DNA"/>
</dbReference>
<proteinExistence type="predicted"/>
<protein>
    <recommendedName>
        <fullName evidence="1">non-specific serine/threonine protein kinase</fullName>
        <ecNumber evidence="1">2.7.11.1</ecNumber>
    </recommendedName>
</protein>
<feature type="compositionally biased region" description="Polar residues" evidence="6">
    <location>
        <begin position="93"/>
        <end position="105"/>
    </location>
</feature>
<evidence type="ECO:0000256" key="6">
    <source>
        <dbReference type="SAM" id="MobiDB-lite"/>
    </source>
</evidence>
<dbReference type="EC" id="2.7.11.1" evidence="1"/>